<comment type="subcellular location">
    <subcellularLocation>
        <location evidence="2">Cytoplasm</location>
    </subcellularLocation>
    <subcellularLocation>
        <location evidence="1">Nucleus</location>
    </subcellularLocation>
</comment>
<feature type="domain" description="Exonuclease" evidence="12">
    <location>
        <begin position="242"/>
        <end position="398"/>
    </location>
</feature>
<comment type="similarity">
    <text evidence="3">Belongs to the REXO1/REXO3 family.</text>
</comment>
<dbReference type="InterPro" id="IPR034922">
    <property type="entry name" value="REX1-like_exo"/>
</dbReference>
<dbReference type="OrthoDB" id="3996471at2759"/>
<dbReference type="CDD" id="cd06145">
    <property type="entry name" value="REX1_like"/>
    <property type="match status" value="1"/>
</dbReference>
<dbReference type="GO" id="GO:0043628">
    <property type="term" value="P:regulatory ncRNA 3'-end processing"/>
    <property type="evidence" value="ECO:0007669"/>
    <property type="project" value="EnsemblFungi"/>
</dbReference>
<dbReference type="FunFam" id="3.30.420.10:FF:000031">
    <property type="entry name" value="RNA exonuclease 1"/>
    <property type="match status" value="1"/>
</dbReference>
<dbReference type="GO" id="GO:0000467">
    <property type="term" value="P:exonucleolytic trimming to generate mature 3'-end of 5.8S rRNA from tricistronic rRNA transcript (SSU-rRNA, 5.8S rRNA, LSU-rRNA)"/>
    <property type="evidence" value="ECO:0007669"/>
    <property type="project" value="EnsemblFungi"/>
</dbReference>
<keyword evidence="8" id="KW-0269">Exonuclease</keyword>
<dbReference type="EMBL" id="HE580273">
    <property type="protein sequence ID" value="CCD26052.2"/>
    <property type="molecule type" value="Genomic_DNA"/>
</dbReference>
<dbReference type="InterPro" id="IPR036397">
    <property type="entry name" value="RNaseH_sf"/>
</dbReference>
<evidence type="ECO:0000259" key="12">
    <source>
        <dbReference type="SMART" id="SM00479"/>
    </source>
</evidence>
<protein>
    <recommendedName>
        <fullName evidence="11">RNA exonuclease 3</fullName>
    </recommendedName>
</protein>
<evidence type="ECO:0000256" key="8">
    <source>
        <dbReference type="ARBA" id="ARBA00022839"/>
    </source>
</evidence>
<evidence type="ECO:0000256" key="2">
    <source>
        <dbReference type="ARBA" id="ARBA00004496"/>
    </source>
</evidence>
<dbReference type="GO" id="GO:0005634">
    <property type="term" value="C:nucleus"/>
    <property type="evidence" value="ECO:0007669"/>
    <property type="project" value="UniProtKB-SubCell"/>
</dbReference>
<organism evidence="13 14">
    <name type="scientific">Naumovozyma dairenensis (strain ATCC 10597 / BCRC 20456 / CBS 421 / NBRC 0211 / NRRL Y-12639)</name>
    <name type="common">Saccharomyces dairenensis</name>
    <dbReference type="NCBI Taxonomy" id="1071378"/>
    <lineage>
        <taxon>Eukaryota</taxon>
        <taxon>Fungi</taxon>
        <taxon>Dikarya</taxon>
        <taxon>Ascomycota</taxon>
        <taxon>Saccharomycotina</taxon>
        <taxon>Saccharomycetes</taxon>
        <taxon>Saccharomycetales</taxon>
        <taxon>Saccharomycetaceae</taxon>
        <taxon>Naumovozyma</taxon>
    </lineage>
</organism>
<evidence type="ECO:0000256" key="9">
    <source>
        <dbReference type="ARBA" id="ARBA00023242"/>
    </source>
</evidence>
<dbReference type="InterPro" id="IPR012337">
    <property type="entry name" value="RNaseH-like_sf"/>
</dbReference>
<evidence type="ECO:0000313" key="14">
    <source>
        <dbReference type="Proteomes" id="UP000000689"/>
    </source>
</evidence>
<dbReference type="eggNOG" id="KOG2248">
    <property type="taxonomic scope" value="Eukaryota"/>
</dbReference>
<dbReference type="GO" id="GO:0005737">
    <property type="term" value="C:cytoplasm"/>
    <property type="evidence" value="ECO:0007669"/>
    <property type="project" value="UniProtKB-SubCell"/>
</dbReference>
<keyword evidence="4" id="KW-0963">Cytoplasm</keyword>
<dbReference type="HOGENOM" id="CLU_022453_5_4_1"/>
<evidence type="ECO:0000256" key="10">
    <source>
        <dbReference type="ARBA" id="ARBA00037201"/>
    </source>
</evidence>
<keyword evidence="7" id="KW-0378">Hydrolase</keyword>
<dbReference type="GO" id="GO:0003676">
    <property type="term" value="F:nucleic acid binding"/>
    <property type="evidence" value="ECO:0007669"/>
    <property type="project" value="InterPro"/>
</dbReference>
<dbReference type="Proteomes" id="UP000000689">
    <property type="component" value="Chromosome 7"/>
</dbReference>
<dbReference type="RefSeq" id="XP_003671295.2">
    <property type="nucleotide sequence ID" value="XM_003671247.2"/>
</dbReference>
<keyword evidence="9" id="KW-0539">Nucleus</keyword>
<evidence type="ECO:0000256" key="3">
    <source>
        <dbReference type="ARBA" id="ARBA00006357"/>
    </source>
</evidence>
<dbReference type="AlphaFoldDB" id="G0WE41"/>
<dbReference type="OMA" id="IDCEMGF"/>
<keyword evidence="14" id="KW-1185">Reference proteome</keyword>
<dbReference type="GeneID" id="11495707"/>
<accession>G0WE41</accession>
<dbReference type="PANTHER" id="PTHR12801">
    <property type="entry name" value="RNA EXONUCLEASE REXO1 / RECO3 FAMILY MEMBER-RELATED"/>
    <property type="match status" value="1"/>
</dbReference>
<sequence>MTSKGTLRPIDLPTQPIGFQDRYKILHKLHTHLMKCKPRVPGEKLEKLAMQLEVKVAKLTNTSQNYRFTISVLLRDLTKAKGDLSKVAINGQPLIGPKRSKRIGADDITLITTKANAMEKLKGLLLETSVLEKHGYIVDTYSKSTKEQEVKTYTNCSRCEMKFEKSDILKKTVCRYHPSKKQFNRGTKVYDYPCCGETSASSSISRLGCKTYDYHVFRSESYFELKQISEFKDTANIEGESNVLALDCEMAFTSLGYEMVRLTIVNFFSKKVLFDEIIEPFGEIIDLNTQFSGVYESSMEHAISFKKFIDLVLSKSLINKHSILIGHGLENDLNVMRIIHNKIIDTAVLYSNGRLKTSLKNLAFEILSRKIQSGEHDSSEDAIATMDIVKKKLGISLTQEEWS</sequence>
<evidence type="ECO:0000256" key="6">
    <source>
        <dbReference type="ARBA" id="ARBA00022722"/>
    </source>
</evidence>
<dbReference type="InterPro" id="IPR047021">
    <property type="entry name" value="REXO1/3/4-like"/>
</dbReference>
<comment type="function">
    <text evidence="10">3' to 5' exoribonuclease required for proper 3' end maturation of MRP RNA and of the U5L snRNA.</text>
</comment>
<evidence type="ECO:0000256" key="5">
    <source>
        <dbReference type="ARBA" id="ARBA00022552"/>
    </source>
</evidence>
<dbReference type="SMART" id="SM00479">
    <property type="entry name" value="EXOIII"/>
    <property type="match status" value="1"/>
</dbReference>
<reference evidence="13 14" key="1">
    <citation type="journal article" date="2011" name="Proc. Natl. Acad. Sci. U.S.A.">
        <title>Evolutionary erosion of yeast sex chromosomes by mating-type switching accidents.</title>
        <authorList>
            <person name="Gordon J.L."/>
            <person name="Armisen D."/>
            <person name="Proux-Wera E."/>
            <person name="Oheigeartaigh S.S."/>
            <person name="Byrne K.P."/>
            <person name="Wolfe K.H."/>
        </authorList>
    </citation>
    <scope>NUCLEOTIDE SEQUENCE [LARGE SCALE GENOMIC DNA]</scope>
    <source>
        <strain evidence="14">ATCC 10597 / BCRC 20456 / CBS 421 / NBRC 0211 / NRRL Y-12639</strain>
    </source>
</reference>
<keyword evidence="6" id="KW-0540">Nuclease</keyword>
<dbReference type="KEGG" id="ndi:NDAI_0G02750"/>
<evidence type="ECO:0000256" key="4">
    <source>
        <dbReference type="ARBA" id="ARBA00022490"/>
    </source>
</evidence>
<gene>
    <name evidence="13" type="primary">NDAI0G02750</name>
    <name evidence="13" type="ordered locus">NDAI_0G02750</name>
</gene>
<dbReference type="InterPro" id="IPR013520">
    <property type="entry name" value="Ribonucl_H"/>
</dbReference>
<dbReference type="PANTHER" id="PTHR12801:SF118">
    <property type="entry name" value="RNA EXONUCLEASE 3"/>
    <property type="match status" value="1"/>
</dbReference>
<keyword evidence="5" id="KW-0698">rRNA processing</keyword>
<evidence type="ECO:0000256" key="7">
    <source>
        <dbReference type="ARBA" id="ARBA00022801"/>
    </source>
</evidence>
<evidence type="ECO:0000256" key="11">
    <source>
        <dbReference type="ARBA" id="ARBA00039985"/>
    </source>
</evidence>
<dbReference type="GO" id="GO:0034476">
    <property type="term" value="P:U5 snRNA 3'-end processing"/>
    <property type="evidence" value="ECO:0007669"/>
    <property type="project" value="EnsemblFungi"/>
</dbReference>
<dbReference type="STRING" id="1071378.G0WE41"/>
<dbReference type="GO" id="GO:0000175">
    <property type="term" value="F:3'-5'-RNA exonuclease activity"/>
    <property type="evidence" value="ECO:0007669"/>
    <property type="project" value="EnsemblFungi"/>
</dbReference>
<evidence type="ECO:0000313" key="13">
    <source>
        <dbReference type="EMBL" id="CCD26052.2"/>
    </source>
</evidence>
<evidence type="ECO:0000256" key="1">
    <source>
        <dbReference type="ARBA" id="ARBA00004123"/>
    </source>
</evidence>
<name>G0WE41_NAUDC</name>
<dbReference type="Gene3D" id="3.30.420.10">
    <property type="entry name" value="Ribonuclease H-like superfamily/Ribonuclease H"/>
    <property type="match status" value="1"/>
</dbReference>
<dbReference type="SUPFAM" id="SSF53098">
    <property type="entry name" value="Ribonuclease H-like"/>
    <property type="match status" value="1"/>
</dbReference>
<proteinExistence type="inferred from homology"/>